<evidence type="ECO:0000256" key="1">
    <source>
        <dbReference type="SAM" id="MobiDB-lite"/>
    </source>
</evidence>
<feature type="region of interest" description="Disordered" evidence="1">
    <location>
        <begin position="301"/>
        <end position="380"/>
    </location>
</feature>
<accession>A0AAW2H7J7</accession>
<evidence type="ECO:0000313" key="2">
    <source>
        <dbReference type="EMBL" id="KAL0265684.1"/>
    </source>
</evidence>
<feature type="compositionally biased region" description="Basic and acidic residues" evidence="1">
    <location>
        <begin position="347"/>
        <end position="371"/>
    </location>
</feature>
<sequence length="412" mass="45092">MSALKTGNSKESTEDFLLLKNWRCLGERRNRVVGVSSIWIGAETMPVSNMVDWTVGFLKKLWRLRRIKGYKMPTSSPVMDSEKTSVARIVKEINERMMRDQSRDISPLRPFSRKDAALLRKNKPGAHTGQDTNLEAPPRDGGPASGKKTLFFERIVETSGLHGTVYSQDTPESISNLKAPFSVSNEEGCSTKGTGAKDKAGGDARSVHRNRVTFAENIVTDIFYYEGSADVDDSELSLEISDTVPQSVLNTESASPRHPQGIADKRGEESVHDGRRTGDGIDASKPGSIARVVVRAAPADAEAACSGERTGGDGNGAGVRAQARKGASAAKHRGTPTTSGKKHHSAAPREDARTQNIDRKAGDRLYLDEKVQPPYGSPDATRVREEIETIRRSLSIKDLIRIFEIKIRENRP</sequence>
<protein>
    <submittedName>
        <fullName evidence="2">Uncharacterized protein</fullName>
    </submittedName>
</protein>
<name>A0AAW2H7J7_9NEOP</name>
<gene>
    <name evidence="2" type="ORF">PYX00_011398</name>
</gene>
<feature type="compositionally biased region" description="Basic residues" evidence="1">
    <location>
        <begin position="330"/>
        <end position="346"/>
    </location>
</feature>
<comment type="caution">
    <text evidence="2">The sequence shown here is derived from an EMBL/GenBank/DDBJ whole genome shotgun (WGS) entry which is preliminary data.</text>
</comment>
<feature type="region of interest" description="Disordered" evidence="1">
    <location>
        <begin position="121"/>
        <end position="146"/>
    </location>
</feature>
<reference evidence="2" key="1">
    <citation type="journal article" date="2024" name="Gigascience">
        <title>Chromosome-level genome of the poultry shaft louse Menopon gallinae provides insight into the host-switching and adaptive evolution of parasitic lice.</title>
        <authorList>
            <person name="Xu Y."/>
            <person name="Ma L."/>
            <person name="Liu S."/>
            <person name="Liang Y."/>
            <person name="Liu Q."/>
            <person name="He Z."/>
            <person name="Tian L."/>
            <person name="Duan Y."/>
            <person name="Cai W."/>
            <person name="Li H."/>
            <person name="Song F."/>
        </authorList>
    </citation>
    <scope>NUCLEOTIDE SEQUENCE</scope>
    <source>
        <strain evidence="2">Cailab_2023a</strain>
    </source>
</reference>
<dbReference type="EMBL" id="JARGDH010000006">
    <property type="protein sequence ID" value="KAL0265684.1"/>
    <property type="molecule type" value="Genomic_DNA"/>
</dbReference>
<feature type="region of interest" description="Disordered" evidence="1">
    <location>
        <begin position="248"/>
        <end position="289"/>
    </location>
</feature>
<feature type="compositionally biased region" description="Basic and acidic residues" evidence="1">
    <location>
        <begin position="263"/>
        <end position="279"/>
    </location>
</feature>
<organism evidence="2">
    <name type="scientific">Menopon gallinae</name>
    <name type="common">poultry shaft louse</name>
    <dbReference type="NCBI Taxonomy" id="328185"/>
    <lineage>
        <taxon>Eukaryota</taxon>
        <taxon>Metazoa</taxon>
        <taxon>Ecdysozoa</taxon>
        <taxon>Arthropoda</taxon>
        <taxon>Hexapoda</taxon>
        <taxon>Insecta</taxon>
        <taxon>Pterygota</taxon>
        <taxon>Neoptera</taxon>
        <taxon>Paraneoptera</taxon>
        <taxon>Psocodea</taxon>
        <taxon>Troctomorpha</taxon>
        <taxon>Phthiraptera</taxon>
        <taxon>Amblycera</taxon>
        <taxon>Menoponidae</taxon>
        <taxon>Menopon</taxon>
    </lineage>
</organism>
<feature type="region of interest" description="Disordered" evidence="1">
    <location>
        <begin position="183"/>
        <end position="203"/>
    </location>
</feature>
<proteinExistence type="predicted"/>
<dbReference type="AlphaFoldDB" id="A0AAW2H7J7"/>